<comment type="caution">
    <text evidence="6">The sequence shown here is derived from an EMBL/GenBank/DDBJ whole genome shotgun (WGS) entry which is preliminary data.</text>
</comment>
<dbReference type="Gene3D" id="1.20.1740.10">
    <property type="entry name" value="Amino acid/polyamine transporter I"/>
    <property type="match status" value="1"/>
</dbReference>
<dbReference type="OrthoDB" id="9804700at2"/>
<evidence type="ECO:0000256" key="2">
    <source>
        <dbReference type="ARBA" id="ARBA00022692"/>
    </source>
</evidence>
<dbReference type="InterPro" id="IPR050598">
    <property type="entry name" value="AminoAcid_Transporter"/>
</dbReference>
<feature type="transmembrane region" description="Helical" evidence="5">
    <location>
        <begin position="351"/>
        <end position="372"/>
    </location>
</feature>
<reference evidence="6 7" key="1">
    <citation type="submission" date="2018-06" db="EMBL/GenBank/DDBJ databases">
        <title>Genomic Encyclopedia of Type Strains, Phase IV (KMG-IV): sequencing the most valuable type-strain genomes for metagenomic binning, comparative biology and taxonomic classification.</title>
        <authorList>
            <person name="Goeker M."/>
        </authorList>
    </citation>
    <scope>NUCLEOTIDE SEQUENCE [LARGE SCALE GENOMIC DNA]</scope>
    <source>
        <strain evidence="6 7">DSM 24032</strain>
    </source>
</reference>
<feature type="transmembrane region" description="Helical" evidence="5">
    <location>
        <begin position="412"/>
        <end position="430"/>
    </location>
</feature>
<evidence type="ECO:0000256" key="5">
    <source>
        <dbReference type="SAM" id="Phobius"/>
    </source>
</evidence>
<feature type="transmembrane region" description="Helical" evidence="5">
    <location>
        <begin position="198"/>
        <end position="221"/>
    </location>
</feature>
<feature type="transmembrane region" description="Helical" evidence="5">
    <location>
        <begin position="233"/>
        <end position="256"/>
    </location>
</feature>
<evidence type="ECO:0000256" key="4">
    <source>
        <dbReference type="ARBA" id="ARBA00023136"/>
    </source>
</evidence>
<protein>
    <submittedName>
        <fullName evidence="6">Amino acid/polyamine/organocation transporter (APC superfamily)</fullName>
    </submittedName>
</protein>
<evidence type="ECO:0000256" key="1">
    <source>
        <dbReference type="ARBA" id="ARBA00004141"/>
    </source>
</evidence>
<comment type="subcellular location">
    <subcellularLocation>
        <location evidence="1">Membrane</location>
        <topology evidence="1">Multi-pass membrane protein</topology>
    </subcellularLocation>
</comment>
<dbReference type="EMBL" id="QNRT01000005">
    <property type="protein sequence ID" value="RBP48854.1"/>
    <property type="molecule type" value="Genomic_DNA"/>
</dbReference>
<feature type="transmembrane region" description="Helical" evidence="5">
    <location>
        <begin position="323"/>
        <end position="345"/>
    </location>
</feature>
<dbReference type="Proteomes" id="UP000253083">
    <property type="component" value="Unassembled WGS sequence"/>
</dbReference>
<dbReference type="PIRSF" id="PIRSF006060">
    <property type="entry name" value="AA_transporter"/>
    <property type="match status" value="1"/>
</dbReference>
<dbReference type="GO" id="GO:0016020">
    <property type="term" value="C:membrane"/>
    <property type="evidence" value="ECO:0007669"/>
    <property type="project" value="UniProtKB-SubCell"/>
</dbReference>
<dbReference type="Pfam" id="PF13520">
    <property type="entry name" value="AA_permease_2"/>
    <property type="match status" value="1"/>
</dbReference>
<organism evidence="6 7">
    <name type="scientific">Arenicella xantha</name>
    <dbReference type="NCBI Taxonomy" id="644221"/>
    <lineage>
        <taxon>Bacteria</taxon>
        <taxon>Pseudomonadati</taxon>
        <taxon>Pseudomonadota</taxon>
        <taxon>Gammaproteobacteria</taxon>
        <taxon>Arenicellales</taxon>
        <taxon>Arenicellaceae</taxon>
        <taxon>Arenicella</taxon>
    </lineage>
</organism>
<evidence type="ECO:0000313" key="6">
    <source>
        <dbReference type="EMBL" id="RBP48854.1"/>
    </source>
</evidence>
<feature type="transmembrane region" description="Helical" evidence="5">
    <location>
        <begin position="88"/>
        <end position="113"/>
    </location>
</feature>
<feature type="transmembrane region" description="Helical" evidence="5">
    <location>
        <begin position="384"/>
        <end position="406"/>
    </location>
</feature>
<evidence type="ECO:0000313" key="7">
    <source>
        <dbReference type="Proteomes" id="UP000253083"/>
    </source>
</evidence>
<sequence length="436" mass="46146">MVAVNRPKVTFSLWTLVALVVGNAVGAGIYTTSGFALADLGSREWVLLAWLVAGFIALAGAISYGMLVRGLTESGGEYLFLSRSIHPLAGFIAGWVSLLAGFPGAIAFSALAFDAYMRSAVPSLQALPLNALALIITLAAGLLHGVRVKAGNRGHEGFVSLMLGALCVVIVWSAIRFFTSATLPVTTELSSGPFNVFVFANTLVWVSLSYSGFNAAAYVAGEVEDARHIVPKGMILGTLLTMLLCVLINAIMIYGVEANAIRGRPDIATQAALALGGEPARRIVELMIAVSLLTSITAMTLAGPRVYAKMADDGALPALFKQYAGLPPRAAIGLQVAIALTLIMLSDLRGLMSYLGFTLSLCLAMAVSSLFVRHYRFGERPASMWYPVAPIVFVGCTLLFACLSAINDSRQFIAAIPTVVIGVLAYFVSVKSRRMK</sequence>
<feature type="transmembrane region" description="Helical" evidence="5">
    <location>
        <begin position="283"/>
        <end position="302"/>
    </location>
</feature>
<gene>
    <name evidence="6" type="ORF">DFR28_105193</name>
</gene>
<dbReference type="AlphaFoldDB" id="A0A395JJJ6"/>
<dbReference type="FunCoup" id="A0A395JJJ6">
    <property type="interactions" value="221"/>
</dbReference>
<feature type="transmembrane region" description="Helical" evidence="5">
    <location>
        <begin position="125"/>
        <end position="146"/>
    </location>
</feature>
<keyword evidence="2 5" id="KW-0812">Transmembrane</keyword>
<dbReference type="GO" id="GO:0015179">
    <property type="term" value="F:L-amino acid transmembrane transporter activity"/>
    <property type="evidence" value="ECO:0007669"/>
    <property type="project" value="TreeGrafter"/>
</dbReference>
<name>A0A395JJJ6_9GAMM</name>
<proteinExistence type="predicted"/>
<dbReference type="PANTHER" id="PTHR11785">
    <property type="entry name" value="AMINO ACID TRANSPORTER"/>
    <property type="match status" value="1"/>
</dbReference>
<keyword evidence="4 5" id="KW-0472">Membrane</keyword>
<feature type="transmembrane region" description="Helical" evidence="5">
    <location>
        <begin position="45"/>
        <end position="67"/>
    </location>
</feature>
<evidence type="ECO:0000256" key="3">
    <source>
        <dbReference type="ARBA" id="ARBA00022989"/>
    </source>
</evidence>
<dbReference type="PANTHER" id="PTHR11785:SF512">
    <property type="entry name" value="SOBREMESA, ISOFORM B"/>
    <property type="match status" value="1"/>
</dbReference>
<keyword evidence="7" id="KW-1185">Reference proteome</keyword>
<feature type="transmembrane region" description="Helical" evidence="5">
    <location>
        <begin position="158"/>
        <end position="178"/>
    </location>
</feature>
<dbReference type="InParanoid" id="A0A395JJJ6"/>
<dbReference type="InterPro" id="IPR002293">
    <property type="entry name" value="AA/rel_permease1"/>
</dbReference>
<accession>A0A395JJJ6</accession>
<keyword evidence="3 5" id="KW-1133">Transmembrane helix</keyword>